<feature type="transmembrane region" description="Helical" evidence="1">
    <location>
        <begin position="82"/>
        <end position="106"/>
    </location>
</feature>
<feature type="transmembrane region" description="Helical" evidence="1">
    <location>
        <begin position="141"/>
        <end position="157"/>
    </location>
</feature>
<feature type="transmembrane region" description="Helical" evidence="1">
    <location>
        <begin position="274"/>
        <end position="293"/>
    </location>
</feature>
<evidence type="ECO:0000313" key="4">
    <source>
        <dbReference type="Proteomes" id="UP000237662"/>
    </source>
</evidence>
<dbReference type="Pfam" id="PF04235">
    <property type="entry name" value="DUF418"/>
    <property type="match status" value="1"/>
</dbReference>
<feature type="transmembrane region" description="Helical" evidence="1">
    <location>
        <begin position="42"/>
        <end position="62"/>
    </location>
</feature>
<feature type="domain" description="DUF418" evidence="2">
    <location>
        <begin position="264"/>
        <end position="418"/>
    </location>
</feature>
<protein>
    <recommendedName>
        <fullName evidence="2">DUF418 domain-containing protein</fullName>
    </recommendedName>
</protein>
<dbReference type="AlphaFoldDB" id="A0A2S6I6X7"/>
<sequence length="434" mass="47599">MTSADRTSSLRTEFQGGKSSLVRTYPENPKPRIQLVDALRGFALAGVGLVHFLEGFAGGLLAPGAAEAADHGLIDLAFRGLLWMSFGKFFALFSILFGVSFTLMRRSGGDAPGFRRRFLWRSVILAGIGLVHQLFYRGDILLVYASLSPLLLLVHRLPTRWLAGIIAVCFLGLPRLLAFAIGGEGPAFGPAPVLDPTHPYAAAYTGLLQNGSFTALAREHLTGGLGLKADLYLGILGRYYYTFGYFLVGLLLGRAGMLGDSHRLLRYRRPLKRYALGLLTVGTLLMLALFSQVGQPIDWSGWLPVVALNFYDWTNVAVTALILLGFVSAYQSGAGRRVLALFAPYGRMALTNYVGLSLIGTFLLFDWGLGGFGAVRTHQLALLAAWVVAAQMAGSAWWLTRFRYGPLEWIWRSFTYRKIQPLRLPVAVPTYVRS</sequence>
<feature type="transmembrane region" description="Helical" evidence="1">
    <location>
        <begin position="313"/>
        <end position="330"/>
    </location>
</feature>
<dbReference type="RefSeq" id="WP_104417855.1">
    <property type="nucleotide sequence ID" value="NZ_PTJC01000005.1"/>
</dbReference>
<dbReference type="PANTHER" id="PTHR30590:SF2">
    <property type="entry name" value="INNER MEMBRANE PROTEIN"/>
    <property type="match status" value="1"/>
</dbReference>
<feature type="transmembrane region" description="Helical" evidence="1">
    <location>
        <begin position="162"/>
        <end position="182"/>
    </location>
</feature>
<feature type="transmembrane region" description="Helical" evidence="1">
    <location>
        <begin position="350"/>
        <end position="368"/>
    </location>
</feature>
<feature type="transmembrane region" description="Helical" evidence="1">
    <location>
        <begin position="380"/>
        <end position="399"/>
    </location>
</feature>
<accession>A0A2S6I6X7</accession>
<evidence type="ECO:0000313" key="3">
    <source>
        <dbReference type="EMBL" id="PPK87241.1"/>
    </source>
</evidence>
<organism evidence="3 4">
    <name type="scientific">Neolewinella xylanilytica</name>
    <dbReference type="NCBI Taxonomy" id="1514080"/>
    <lineage>
        <taxon>Bacteria</taxon>
        <taxon>Pseudomonadati</taxon>
        <taxon>Bacteroidota</taxon>
        <taxon>Saprospiria</taxon>
        <taxon>Saprospirales</taxon>
        <taxon>Lewinellaceae</taxon>
        <taxon>Neolewinella</taxon>
    </lineage>
</organism>
<name>A0A2S6I6X7_9BACT</name>
<feature type="transmembrane region" description="Helical" evidence="1">
    <location>
        <begin position="231"/>
        <end position="253"/>
    </location>
</feature>
<feature type="transmembrane region" description="Helical" evidence="1">
    <location>
        <begin position="118"/>
        <end position="135"/>
    </location>
</feature>
<dbReference type="Proteomes" id="UP000237662">
    <property type="component" value="Unassembled WGS sequence"/>
</dbReference>
<evidence type="ECO:0000259" key="2">
    <source>
        <dbReference type="Pfam" id="PF04235"/>
    </source>
</evidence>
<dbReference type="PANTHER" id="PTHR30590">
    <property type="entry name" value="INNER MEMBRANE PROTEIN"/>
    <property type="match status" value="1"/>
</dbReference>
<keyword evidence="1" id="KW-0472">Membrane</keyword>
<proteinExistence type="predicted"/>
<keyword evidence="4" id="KW-1185">Reference proteome</keyword>
<evidence type="ECO:0000256" key="1">
    <source>
        <dbReference type="SAM" id="Phobius"/>
    </source>
</evidence>
<dbReference type="OrthoDB" id="9807744at2"/>
<reference evidence="3 4" key="1">
    <citation type="submission" date="2018-02" db="EMBL/GenBank/DDBJ databases">
        <title>Genomic Encyclopedia of Archaeal and Bacterial Type Strains, Phase II (KMG-II): from individual species to whole genera.</title>
        <authorList>
            <person name="Goeker M."/>
        </authorList>
    </citation>
    <scope>NUCLEOTIDE SEQUENCE [LARGE SCALE GENOMIC DNA]</scope>
    <source>
        <strain evidence="3 4">DSM 29526</strain>
    </source>
</reference>
<comment type="caution">
    <text evidence="3">The sequence shown here is derived from an EMBL/GenBank/DDBJ whole genome shotgun (WGS) entry which is preliminary data.</text>
</comment>
<dbReference type="EMBL" id="PTJC01000005">
    <property type="protein sequence ID" value="PPK87241.1"/>
    <property type="molecule type" value="Genomic_DNA"/>
</dbReference>
<keyword evidence="1" id="KW-0812">Transmembrane</keyword>
<dbReference type="InterPro" id="IPR007349">
    <property type="entry name" value="DUF418"/>
</dbReference>
<keyword evidence="1" id="KW-1133">Transmembrane helix</keyword>
<gene>
    <name evidence="3" type="ORF">CLV84_0178</name>
</gene>
<dbReference type="InterPro" id="IPR052529">
    <property type="entry name" value="Bact_Transport_Assoc"/>
</dbReference>